<evidence type="ECO:0000313" key="10">
    <source>
        <dbReference type="Proteomes" id="UP001152872"/>
    </source>
</evidence>
<evidence type="ECO:0000256" key="8">
    <source>
        <dbReference type="SAM" id="Phobius"/>
    </source>
</evidence>
<protein>
    <submittedName>
        <fullName evidence="9">Ceramidase domain-containing protein</fullName>
    </submittedName>
</protein>
<evidence type="ECO:0000256" key="1">
    <source>
        <dbReference type="ARBA" id="ARBA00004141"/>
    </source>
</evidence>
<evidence type="ECO:0000256" key="6">
    <source>
        <dbReference type="PIRSR" id="PIRSR608901-1"/>
    </source>
</evidence>
<keyword evidence="3" id="KW-0378">Hydrolase</keyword>
<feature type="binding site" evidence="7">
    <location>
        <position position="68"/>
    </location>
    <ligand>
        <name>Zn(2+)</name>
        <dbReference type="ChEBI" id="CHEBI:29105"/>
        <note>catalytic</note>
    </ligand>
</feature>
<feature type="transmembrane region" description="Helical" evidence="8">
    <location>
        <begin position="20"/>
        <end position="37"/>
    </location>
</feature>
<keyword evidence="6" id="KW-0106">Calcium</keyword>
<dbReference type="GO" id="GO:0016020">
    <property type="term" value="C:membrane"/>
    <property type="evidence" value="ECO:0007669"/>
    <property type="project" value="UniProtKB-SubCell"/>
</dbReference>
<keyword evidence="6" id="KW-0479">Metal-binding</keyword>
<reference evidence="9" key="1">
    <citation type="submission" date="2019-05" db="EMBL/GenBank/DDBJ databases">
        <title>Whole genome sequencing of Pseudanabaena catenata USMAC16.</title>
        <authorList>
            <person name="Khan Z."/>
            <person name="Omar W.M."/>
            <person name="Convey P."/>
            <person name="Merican F."/>
            <person name="Najimudin N."/>
        </authorList>
    </citation>
    <scope>NUCLEOTIDE SEQUENCE</scope>
    <source>
        <strain evidence="9">USMAC16</strain>
    </source>
</reference>
<feature type="binding site" evidence="7">
    <location>
        <position position="191"/>
    </location>
    <ligand>
        <name>Zn(2+)</name>
        <dbReference type="ChEBI" id="CHEBI:29105"/>
        <note>catalytic</note>
    </ligand>
</feature>
<comment type="caution">
    <text evidence="9">The sequence shown here is derived from an EMBL/GenBank/DDBJ whole genome shotgun (WGS) entry which is preliminary data.</text>
</comment>
<dbReference type="Proteomes" id="UP001152872">
    <property type="component" value="Unassembled WGS sequence"/>
</dbReference>
<sequence length="223" mass="25534">MNDYIDLYCERTLVGLWSEPLNAVSNLAFLIASWAIWRLAQRQPKIPTGIWLLIALAASIGIGSFLFHTFATRWASFLDTLPILLFQLCFIWLYSRKIIRMKYRYSGALLGGFFFASNFSKQFTDILNGSLSYAPAFLVLLGFAVYHYRQQKREPFILLIALGCFLLALLFRTLDQAICPYFSIGTHFLWHLSNGTLLYLSARALILNWSIRAKSGQESETSF</sequence>
<keyword evidence="10" id="KW-1185">Reference proteome</keyword>
<feature type="transmembrane region" description="Helical" evidence="8">
    <location>
        <begin position="180"/>
        <end position="202"/>
    </location>
</feature>
<dbReference type="AlphaFoldDB" id="A0A9X4MBV2"/>
<evidence type="ECO:0000256" key="5">
    <source>
        <dbReference type="ARBA" id="ARBA00023136"/>
    </source>
</evidence>
<keyword evidence="7" id="KW-0862">Zinc</keyword>
<comment type="cofactor">
    <cofactor evidence="7">
        <name>Zn(2+)</name>
        <dbReference type="ChEBI" id="CHEBI:29105"/>
    </cofactor>
</comment>
<evidence type="ECO:0000313" key="9">
    <source>
        <dbReference type="EMBL" id="MDG3496669.1"/>
    </source>
</evidence>
<evidence type="ECO:0000256" key="4">
    <source>
        <dbReference type="ARBA" id="ARBA00022989"/>
    </source>
</evidence>
<proteinExistence type="predicted"/>
<dbReference type="Pfam" id="PF05875">
    <property type="entry name" value="Ceramidase"/>
    <property type="match status" value="1"/>
</dbReference>
<keyword evidence="4 8" id="KW-1133">Transmembrane helix</keyword>
<evidence type="ECO:0000256" key="7">
    <source>
        <dbReference type="PIRSR" id="PIRSR608901-2"/>
    </source>
</evidence>
<feature type="transmembrane region" description="Helical" evidence="8">
    <location>
        <begin position="74"/>
        <end position="94"/>
    </location>
</feature>
<feature type="transmembrane region" description="Helical" evidence="8">
    <location>
        <begin position="49"/>
        <end position="68"/>
    </location>
</feature>
<feature type="binding site" evidence="7">
    <location>
        <position position="187"/>
    </location>
    <ligand>
        <name>Zn(2+)</name>
        <dbReference type="ChEBI" id="CHEBI:29105"/>
        <note>catalytic</note>
    </ligand>
</feature>
<evidence type="ECO:0000256" key="3">
    <source>
        <dbReference type="ARBA" id="ARBA00022801"/>
    </source>
</evidence>
<organism evidence="9 10">
    <name type="scientific">Pseudanabaena catenata USMAC16</name>
    <dbReference type="NCBI Taxonomy" id="1855837"/>
    <lineage>
        <taxon>Bacteria</taxon>
        <taxon>Bacillati</taxon>
        <taxon>Cyanobacteriota</taxon>
        <taxon>Cyanophyceae</taxon>
        <taxon>Pseudanabaenales</taxon>
        <taxon>Pseudanabaenaceae</taxon>
        <taxon>Pseudanabaena</taxon>
    </lineage>
</organism>
<dbReference type="InterPro" id="IPR008901">
    <property type="entry name" value="ACER"/>
</dbReference>
<comment type="subcellular location">
    <subcellularLocation>
        <location evidence="1">Membrane</location>
        <topology evidence="1">Multi-pass membrane protein</topology>
    </subcellularLocation>
</comment>
<dbReference type="RefSeq" id="WP_009628860.1">
    <property type="nucleotide sequence ID" value="NZ_VBTY01000212.1"/>
</dbReference>
<keyword evidence="5 8" id="KW-0472">Membrane</keyword>
<feature type="binding site" evidence="6">
    <location>
        <position position="19"/>
    </location>
    <ligand>
        <name>Ca(2+)</name>
        <dbReference type="ChEBI" id="CHEBI:29108"/>
    </ligand>
</feature>
<keyword evidence="2 8" id="KW-0812">Transmembrane</keyword>
<feature type="transmembrane region" description="Helical" evidence="8">
    <location>
        <begin position="126"/>
        <end position="148"/>
    </location>
</feature>
<dbReference type="GO" id="GO:0046872">
    <property type="term" value="F:metal ion binding"/>
    <property type="evidence" value="ECO:0007669"/>
    <property type="project" value="UniProtKB-KW"/>
</dbReference>
<evidence type="ECO:0000256" key="2">
    <source>
        <dbReference type="ARBA" id="ARBA00022692"/>
    </source>
</evidence>
<dbReference type="EMBL" id="VBTY01000212">
    <property type="protein sequence ID" value="MDG3496669.1"/>
    <property type="molecule type" value="Genomic_DNA"/>
</dbReference>
<dbReference type="GO" id="GO:0016811">
    <property type="term" value="F:hydrolase activity, acting on carbon-nitrogen (but not peptide) bonds, in linear amides"/>
    <property type="evidence" value="ECO:0007669"/>
    <property type="project" value="InterPro"/>
</dbReference>
<dbReference type="GO" id="GO:0006672">
    <property type="term" value="P:ceramide metabolic process"/>
    <property type="evidence" value="ECO:0007669"/>
    <property type="project" value="InterPro"/>
</dbReference>
<feature type="transmembrane region" description="Helical" evidence="8">
    <location>
        <begin position="103"/>
        <end position="120"/>
    </location>
</feature>
<accession>A0A9X4MBV2</accession>
<feature type="transmembrane region" description="Helical" evidence="8">
    <location>
        <begin position="155"/>
        <end position="174"/>
    </location>
</feature>
<gene>
    <name evidence="9" type="ORF">FEV09_19195</name>
</gene>
<name>A0A9X4MBV2_9CYAN</name>